<name>A0A844GWZ7_9CHRO</name>
<dbReference type="GO" id="GO:0006412">
    <property type="term" value="P:translation"/>
    <property type="evidence" value="ECO:0007669"/>
    <property type="project" value="UniProtKB-UniRule"/>
</dbReference>
<evidence type="ECO:0000259" key="7">
    <source>
        <dbReference type="Pfam" id="PF14693"/>
    </source>
</evidence>
<dbReference type="Proteomes" id="UP000437131">
    <property type="component" value="Unassembled WGS sequence"/>
</dbReference>
<dbReference type="InterPro" id="IPR020057">
    <property type="entry name" value="Ribosomal_bL25_b-dom"/>
</dbReference>
<proteinExistence type="inferred from homology"/>
<dbReference type="Pfam" id="PF01386">
    <property type="entry name" value="Ribosomal_L25p"/>
    <property type="match status" value="1"/>
</dbReference>
<evidence type="ECO:0000256" key="5">
    <source>
        <dbReference type="HAMAP-Rule" id="MF_01334"/>
    </source>
</evidence>
<keyword evidence="1 5" id="KW-0699">rRNA-binding</keyword>
<evidence type="ECO:0000256" key="3">
    <source>
        <dbReference type="ARBA" id="ARBA00022980"/>
    </source>
</evidence>
<dbReference type="NCBIfam" id="NF004139">
    <property type="entry name" value="PRK05618.4-2"/>
    <property type="match status" value="1"/>
</dbReference>
<gene>
    <name evidence="5" type="primary">rplY</name>
    <name evidence="5" type="synonym">ctc</name>
    <name evidence="8" type="ORF">GGC33_10535</name>
</gene>
<dbReference type="EMBL" id="WMIA01000011">
    <property type="protein sequence ID" value="MTF39359.1"/>
    <property type="molecule type" value="Genomic_DNA"/>
</dbReference>
<dbReference type="Gene3D" id="2.40.240.10">
    <property type="entry name" value="Ribosomal Protein L25, Chain P"/>
    <property type="match status" value="1"/>
</dbReference>
<dbReference type="PANTHER" id="PTHR33284:SF1">
    <property type="entry name" value="RIBOSOMAL PROTEIN L25_GLN-TRNA SYNTHETASE, ANTI-CODON-BINDING DOMAIN-CONTAINING PROTEIN"/>
    <property type="match status" value="1"/>
</dbReference>
<protein>
    <recommendedName>
        <fullName evidence="5">Large ribosomal subunit protein bL25</fullName>
    </recommendedName>
    <alternativeName>
        <fullName evidence="5">General stress protein CTC</fullName>
    </alternativeName>
</protein>
<dbReference type="CDD" id="cd00495">
    <property type="entry name" value="Ribosomal_L25_TL5_CTC"/>
    <property type="match status" value="1"/>
</dbReference>
<organism evidence="8 9">
    <name type="scientific">Cyanobacterium aponinum 0216</name>
    <dbReference type="NCBI Taxonomy" id="2676140"/>
    <lineage>
        <taxon>Bacteria</taxon>
        <taxon>Bacillati</taxon>
        <taxon>Cyanobacteriota</taxon>
        <taxon>Cyanophyceae</taxon>
        <taxon>Oscillatoriophycideae</taxon>
        <taxon>Chroococcales</taxon>
        <taxon>Geminocystaceae</taxon>
        <taxon>Cyanobacterium</taxon>
    </lineage>
</organism>
<dbReference type="NCBIfam" id="NF004612">
    <property type="entry name" value="PRK05943.1"/>
    <property type="match status" value="1"/>
</dbReference>
<dbReference type="GO" id="GO:0008097">
    <property type="term" value="F:5S rRNA binding"/>
    <property type="evidence" value="ECO:0007669"/>
    <property type="project" value="InterPro"/>
</dbReference>
<keyword evidence="3 5" id="KW-0689">Ribosomal protein</keyword>
<keyword evidence="2 5" id="KW-0694">RNA-binding</keyword>
<dbReference type="InterPro" id="IPR020056">
    <property type="entry name" value="Rbsml_bL25/Gln-tRNA_synth_N"/>
</dbReference>
<dbReference type="GO" id="GO:0022625">
    <property type="term" value="C:cytosolic large ribosomal subunit"/>
    <property type="evidence" value="ECO:0007669"/>
    <property type="project" value="TreeGrafter"/>
</dbReference>
<dbReference type="NCBIfam" id="TIGR00731">
    <property type="entry name" value="bL25_bact_ctc"/>
    <property type="match status" value="1"/>
</dbReference>
<accession>A0A844GWZ7</accession>
<dbReference type="Pfam" id="PF14693">
    <property type="entry name" value="Ribosomal_TL5_C"/>
    <property type="match status" value="1"/>
</dbReference>
<comment type="caution">
    <text evidence="8">The sequence shown here is derived from an EMBL/GenBank/DDBJ whole genome shotgun (WGS) entry which is preliminary data.</text>
</comment>
<dbReference type="PANTHER" id="PTHR33284">
    <property type="entry name" value="RIBOSOMAL PROTEIN L25/GLN-TRNA SYNTHETASE, ANTI-CODON-BINDING DOMAIN-CONTAINING PROTEIN"/>
    <property type="match status" value="1"/>
</dbReference>
<comment type="similarity">
    <text evidence="5">Belongs to the bacterial ribosomal protein bL25 family. CTC subfamily.</text>
</comment>
<dbReference type="InterPro" id="IPR011035">
    <property type="entry name" value="Ribosomal_bL25/Gln-tRNA_synth"/>
</dbReference>
<dbReference type="InterPro" id="IPR037121">
    <property type="entry name" value="Ribosomal_bL25_C"/>
</dbReference>
<feature type="domain" description="Large ribosomal subunit protein bL25 L25" evidence="6">
    <location>
        <begin position="5"/>
        <end position="93"/>
    </location>
</feature>
<evidence type="ECO:0000256" key="1">
    <source>
        <dbReference type="ARBA" id="ARBA00022730"/>
    </source>
</evidence>
<evidence type="ECO:0000313" key="8">
    <source>
        <dbReference type="EMBL" id="MTF39359.1"/>
    </source>
</evidence>
<dbReference type="Gene3D" id="2.170.120.20">
    <property type="entry name" value="Ribosomal protein L25, beta domain"/>
    <property type="match status" value="1"/>
</dbReference>
<comment type="subunit">
    <text evidence="5">Part of the 50S ribosomal subunit; part of the 5S rRNA/L5/L18/L25 subcomplex. Contacts the 5S rRNA. Binds to the 5S rRNA independently of L5 and L18.</text>
</comment>
<comment type="function">
    <text evidence="5">This is one of the proteins that binds to the 5S RNA in the ribosome where it forms part of the central protuberance.</text>
</comment>
<evidence type="ECO:0000313" key="9">
    <source>
        <dbReference type="Proteomes" id="UP000437131"/>
    </source>
</evidence>
<dbReference type="InterPro" id="IPR029751">
    <property type="entry name" value="Ribosomal_L25_dom"/>
</dbReference>
<dbReference type="InterPro" id="IPR020930">
    <property type="entry name" value="Ribosomal_uL5_bac-type"/>
</dbReference>
<dbReference type="RefSeq" id="WP_015220929.1">
    <property type="nucleotide sequence ID" value="NZ_WMIA01000011.1"/>
</dbReference>
<dbReference type="GO" id="GO:0003735">
    <property type="term" value="F:structural constituent of ribosome"/>
    <property type="evidence" value="ECO:0007669"/>
    <property type="project" value="InterPro"/>
</dbReference>
<evidence type="ECO:0000256" key="2">
    <source>
        <dbReference type="ARBA" id="ARBA00022884"/>
    </source>
</evidence>
<feature type="domain" description="Large ribosomal subunit protein bL25 beta" evidence="7">
    <location>
        <begin position="102"/>
        <end position="184"/>
    </location>
</feature>
<reference evidence="8 9" key="1">
    <citation type="submission" date="2019-11" db="EMBL/GenBank/DDBJ databases">
        <title>Isolation of a new High Light Tolerant Cyanobacteria.</title>
        <authorList>
            <person name="Dobson Z."/>
            <person name="Vaughn N."/>
            <person name="Vaughn M."/>
            <person name="Fromme P."/>
            <person name="Mazor Y."/>
        </authorList>
    </citation>
    <scope>NUCLEOTIDE SEQUENCE [LARGE SCALE GENOMIC DNA]</scope>
    <source>
        <strain evidence="8 9">0216</strain>
    </source>
</reference>
<sequence>MSITLECKTRAEGGNPRALRREGFIPANLYGHKGAESVSLVLTQKEALTLLKNASVNNTLVELNVPEINWNGQVLIREVQTHPWKRNLHHISFFCPSADKDVIVVVPLKIVGHSIGISKGGIMEQMVTEVKVRCLPDKIPQFLEMDISHVDIGKTFSVGNLVLPEGITVLDDPHKNIIGIVAPRKKG</sequence>
<dbReference type="SUPFAM" id="SSF50715">
    <property type="entry name" value="Ribosomal protein L25-like"/>
    <property type="match status" value="1"/>
</dbReference>
<dbReference type="HAMAP" id="MF_01334">
    <property type="entry name" value="Ribosomal_bL25_CTC"/>
    <property type="match status" value="1"/>
</dbReference>
<evidence type="ECO:0000259" key="6">
    <source>
        <dbReference type="Pfam" id="PF01386"/>
    </source>
</evidence>
<keyword evidence="4 5" id="KW-0687">Ribonucleoprotein</keyword>
<evidence type="ECO:0000256" key="4">
    <source>
        <dbReference type="ARBA" id="ARBA00023274"/>
    </source>
</evidence>
<dbReference type="InterPro" id="IPR001021">
    <property type="entry name" value="Ribosomal_bL25_long"/>
</dbReference>
<dbReference type="AlphaFoldDB" id="A0A844GWZ7"/>